<dbReference type="EMBL" id="AP024238">
    <property type="protein sequence ID" value="BCO29727.1"/>
    <property type="molecule type" value="Genomic_DNA"/>
</dbReference>
<organism evidence="2 3">
    <name type="scientific">Rhodoferax lithotrophicus</name>
    <dbReference type="NCBI Taxonomy" id="2798804"/>
    <lineage>
        <taxon>Bacteria</taxon>
        <taxon>Pseudomonadati</taxon>
        <taxon>Pseudomonadota</taxon>
        <taxon>Betaproteobacteria</taxon>
        <taxon>Burkholderiales</taxon>
        <taxon>Comamonadaceae</taxon>
        <taxon>Rhodoferax</taxon>
    </lineage>
</organism>
<feature type="transmembrane region" description="Helical" evidence="1">
    <location>
        <begin position="329"/>
        <end position="347"/>
    </location>
</feature>
<proteinExistence type="predicted"/>
<sequence>MTVAVSFPPLSYHHIRLQWCGAALWRLLRQWLVVLMIGLVLLGAFSAGASTSMAAMVAWSVLGLFHAASQGLGQDLLAAGLHALVGAGVVLALRPVLWPVSWAQAEQALPLTQRERLGSDAIVVALALLPLFVIYVAGAATWLMPPPAWLQEVKGTALLMLALSMALSHAMGMGMLYHLRHPVQRALRQPRALSASFAVNTLSRRQHPAWPLVLWPLLRGPAQRSGRWLVGLTLVLLGLELMIARAHWQLAGVDGALCCLFLWSLVSMAGSSRLHALIGRELAPLHAACAPLPLRPQRLLWVRRGLGLLPLGLGLCALPLAWWLSARPIHPTVAGLYLLASLLGHAWQLSPTAESVTAQAQSQNQTVRWVLTLVVLLALASEVFA</sequence>
<feature type="transmembrane region" description="Helical" evidence="1">
    <location>
        <begin position="79"/>
        <end position="100"/>
    </location>
</feature>
<feature type="transmembrane region" description="Helical" evidence="1">
    <location>
        <begin position="121"/>
        <end position="144"/>
    </location>
</feature>
<reference evidence="2 3" key="1">
    <citation type="journal article" date="2021" name="Microbiol. Spectr.">
        <title>A Single Bacterium Capable of Oxidation and Reduction of Iron at Circumneutral pH.</title>
        <authorList>
            <person name="Kato S."/>
            <person name="Ohkuma M."/>
        </authorList>
    </citation>
    <scope>NUCLEOTIDE SEQUENCE [LARGE SCALE GENOMIC DNA]</scope>
    <source>
        <strain evidence="2 3">MIZ03</strain>
    </source>
</reference>
<keyword evidence="1" id="KW-0812">Transmembrane</keyword>
<dbReference type="Proteomes" id="UP000824366">
    <property type="component" value="Chromosome"/>
</dbReference>
<feature type="transmembrane region" description="Helical" evidence="1">
    <location>
        <begin position="250"/>
        <end position="270"/>
    </location>
</feature>
<keyword evidence="3" id="KW-1185">Reference proteome</keyword>
<feature type="transmembrane region" description="Helical" evidence="1">
    <location>
        <begin position="305"/>
        <end position="323"/>
    </location>
</feature>
<accession>A0ABM7MTK3</accession>
<feature type="transmembrane region" description="Helical" evidence="1">
    <location>
        <begin position="156"/>
        <end position="179"/>
    </location>
</feature>
<evidence type="ECO:0000313" key="3">
    <source>
        <dbReference type="Proteomes" id="UP000824366"/>
    </source>
</evidence>
<dbReference type="RefSeq" id="WP_223906013.1">
    <property type="nucleotide sequence ID" value="NZ_AP024238.1"/>
</dbReference>
<feature type="transmembrane region" description="Helical" evidence="1">
    <location>
        <begin position="31"/>
        <end position="59"/>
    </location>
</feature>
<feature type="transmembrane region" description="Helical" evidence="1">
    <location>
        <begin position="228"/>
        <end position="244"/>
    </location>
</feature>
<keyword evidence="1" id="KW-1133">Transmembrane helix</keyword>
<evidence type="ECO:0000256" key="1">
    <source>
        <dbReference type="SAM" id="Phobius"/>
    </source>
</evidence>
<gene>
    <name evidence="2" type="ORF">MIZ03_4651</name>
</gene>
<name>A0ABM7MTK3_9BURK</name>
<feature type="transmembrane region" description="Helical" evidence="1">
    <location>
        <begin position="367"/>
        <end position="384"/>
    </location>
</feature>
<protein>
    <submittedName>
        <fullName evidence="2">Uncharacterized protein</fullName>
    </submittedName>
</protein>
<evidence type="ECO:0000313" key="2">
    <source>
        <dbReference type="EMBL" id="BCO29727.1"/>
    </source>
</evidence>
<keyword evidence="1" id="KW-0472">Membrane</keyword>